<dbReference type="EMBL" id="FOVM01000006">
    <property type="protein sequence ID" value="SFN81968.1"/>
    <property type="molecule type" value="Genomic_DNA"/>
</dbReference>
<dbReference type="OrthoDB" id="9808666at2"/>
<dbReference type="Pfam" id="PF08922">
    <property type="entry name" value="DUF1905"/>
    <property type="match status" value="1"/>
</dbReference>
<dbReference type="RefSeq" id="WP_090711383.1">
    <property type="nucleotide sequence ID" value="NZ_FOVM01000006.1"/>
</dbReference>
<accession>A0A1I5C4R1</accession>
<dbReference type="AlphaFoldDB" id="A0A1I5C4R1"/>
<dbReference type="InterPro" id="IPR015018">
    <property type="entry name" value="DUF1905"/>
</dbReference>
<protein>
    <recommendedName>
        <fullName evidence="3">DUF1905 domain-containing protein</fullName>
    </recommendedName>
</protein>
<organism evidence="1 2">
    <name type="scientific">Mycetocola miduiensis</name>
    <dbReference type="NCBI Taxonomy" id="995034"/>
    <lineage>
        <taxon>Bacteria</taxon>
        <taxon>Bacillati</taxon>
        <taxon>Actinomycetota</taxon>
        <taxon>Actinomycetes</taxon>
        <taxon>Micrococcales</taxon>
        <taxon>Microbacteriaceae</taxon>
        <taxon>Mycetocola</taxon>
    </lineage>
</organism>
<name>A0A1I5C4R1_9MICO</name>
<dbReference type="SUPFAM" id="SSF141694">
    <property type="entry name" value="AF2212/PG0164-like"/>
    <property type="match status" value="1"/>
</dbReference>
<dbReference type="Proteomes" id="UP000198867">
    <property type="component" value="Unassembled WGS sequence"/>
</dbReference>
<reference evidence="2" key="1">
    <citation type="submission" date="2016-10" db="EMBL/GenBank/DDBJ databases">
        <authorList>
            <person name="Varghese N."/>
            <person name="Submissions S."/>
        </authorList>
    </citation>
    <scope>NUCLEOTIDE SEQUENCE [LARGE SCALE GENOMIC DNA]</scope>
    <source>
        <strain evidence="2">CGMCC 1.11101</strain>
    </source>
</reference>
<gene>
    <name evidence="1" type="ORF">SAMN05216219_2208</name>
</gene>
<sequence>MKVSFTAPLWEWDARAAWYFVTVPAEQSDDVRDRPRMPRGFGAVKVRATVGGSTWDTSVFPDSSAGSYILPVKKAVREAEGIGEGDPVEVRLQLLEL</sequence>
<dbReference type="Gene3D" id="2.40.30.100">
    <property type="entry name" value="AF2212/PG0164-like"/>
    <property type="match status" value="1"/>
</dbReference>
<evidence type="ECO:0008006" key="3">
    <source>
        <dbReference type="Google" id="ProtNLM"/>
    </source>
</evidence>
<proteinExistence type="predicted"/>
<keyword evidence="2" id="KW-1185">Reference proteome</keyword>
<dbReference type="InterPro" id="IPR037079">
    <property type="entry name" value="AF2212/PG0164-like_sf"/>
</dbReference>
<evidence type="ECO:0000313" key="2">
    <source>
        <dbReference type="Proteomes" id="UP000198867"/>
    </source>
</evidence>
<evidence type="ECO:0000313" key="1">
    <source>
        <dbReference type="EMBL" id="SFN81968.1"/>
    </source>
</evidence>
<dbReference type="STRING" id="995034.SAMN05216219_2208"/>